<dbReference type="Pfam" id="PF00248">
    <property type="entry name" value="Aldo_ket_red"/>
    <property type="match status" value="1"/>
</dbReference>
<dbReference type="InterPro" id="IPR023210">
    <property type="entry name" value="NADP_OxRdtase_dom"/>
</dbReference>
<evidence type="ECO:0000313" key="2">
    <source>
        <dbReference type="EMBL" id="GMH95814.1"/>
    </source>
</evidence>
<dbReference type="PANTHER" id="PTHR43312">
    <property type="entry name" value="D-THREO-ALDOSE 1-DEHYDROGENASE"/>
    <property type="match status" value="1"/>
</dbReference>
<dbReference type="OrthoDB" id="37537at2759"/>
<feature type="domain" description="NADP-dependent oxidoreductase" evidence="1">
    <location>
        <begin position="27"/>
        <end position="293"/>
    </location>
</feature>
<keyword evidence="3" id="KW-1185">Reference proteome</keyword>
<name>A0A9W7BY96_9STRA</name>
<organism evidence="2 3">
    <name type="scientific">Triparma strigata</name>
    <dbReference type="NCBI Taxonomy" id="1606541"/>
    <lineage>
        <taxon>Eukaryota</taxon>
        <taxon>Sar</taxon>
        <taxon>Stramenopiles</taxon>
        <taxon>Ochrophyta</taxon>
        <taxon>Bolidophyceae</taxon>
        <taxon>Parmales</taxon>
        <taxon>Triparmaceae</taxon>
        <taxon>Triparma</taxon>
    </lineage>
</organism>
<evidence type="ECO:0000313" key="3">
    <source>
        <dbReference type="Proteomes" id="UP001165085"/>
    </source>
</evidence>
<sequence length="327" mass="34885">MLLKGLPRIGLGLAALGRPGYINLDRTAQIAERSEEAMQQRAFEVLDAAYAAGVRYFDCARSYGLSEVFIRNWLAEQQQLVPGDGQIVVGSKWGYRYTANWQVEVPGGGAHEVKDHSLEHLNAQSAETLATLGGGGGSGGNSYLKLLQIHSATLESGVLEDEAVLSRMAELRDAHGWRLGLSLSGVAQGKTLRRALETGIFDTVQATYNCLEQSAGQDLLAAKEAGLEVIVKEAMANGRVLRSPPLLAAAERLGCAPDALALAAVVQQPFEPIVLSGAVTPSQAESNCEAMALAESLRGTGEVEALMEALVVAPEAYWQERSELAWN</sequence>
<dbReference type="EMBL" id="BRXY01000450">
    <property type="protein sequence ID" value="GMH95814.1"/>
    <property type="molecule type" value="Genomic_DNA"/>
</dbReference>
<dbReference type="InterPro" id="IPR036812">
    <property type="entry name" value="NAD(P)_OxRdtase_dom_sf"/>
</dbReference>
<dbReference type="AlphaFoldDB" id="A0A9W7BY96"/>
<dbReference type="PANTHER" id="PTHR43312:SF1">
    <property type="entry name" value="NADP-DEPENDENT OXIDOREDUCTASE DOMAIN-CONTAINING PROTEIN"/>
    <property type="match status" value="1"/>
</dbReference>
<reference evidence="3" key="1">
    <citation type="journal article" date="2023" name="Commun. Biol.">
        <title>Genome analysis of Parmales, the sister group of diatoms, reveals the evolutionary specialization of diatoms from phago-mixotrophs to photoautotrophs.</title>
        <authorList>
            <person name="Ban H."/>
            <person name="Sato S."/>
            <person name="Yoshikawa S."/>
            <person name="Yamada K."/>
            <person name="Nakamura Y."/>
            <person name="Ichinomiya M."/>
            <person name="Sato N."/>
            <person name="Blanc-Mathieu R."/>
            <person name="Endo H."/>
            <person name="Kuwata A."/>
            <person name="Ogata H."/>
        </authorList>
    </citation>
    <scope>NUCLEOTIDE SEQUENCE [LARGE SCALE GENOMIC DNA]</scope>
    <source>
        <strain evidence="3">NIES 3701</strain>
    </source>
</reference>
<gene>
    <name evidence="2" type="ORF">TrST_g12220</name>
</gene>
<proteinExistence type="predicted"/>
<comment type="caution">
    <text evidence="2">The sequence shown here is derived from an EMBL/GenBank/DDBJ whole genome shotgun (WGS) entry which is preliminary data.</text>
</comment>
<dbReference type="InterPro" id="IPR053135">
    <property type="entry name" value="AKR2_Oxidoreductase"/>
</dbReference>
<evidence type="ECO:0000259" key="1">
    <source>
        <dbReference type="Pfam" id="PF00248"/>
    </source>
</evidence>
<accession>A0A9W7BY96</accession>
<dbReference type="SUPFAM" id="SSF51430">
    <property type="entry name" value="NAD(P)-linked oxidoreductase"/>
    <property type="match status" value="1"/>
</dbReference>
<dbReference type="Proteomes" id="UP001165085">
    <property type="component" value="Unassembled WGS sequence"/>
</dbReference>
<protein>
    <recommendedName>
        <fullName evidence="1">NADP-dependent oxidoreductase domain-containing protein</fullName>
    </recommendedName>
</protein>
<dbReference type="Gene3D" id="3.20.20.100">
    <property type="entry name" value="NADP-dependent oxidoreductase domain"/>
    <property type="match status" value="1"/>
</dbReference>